<evidence type="ECO:0000313" key="1">
    <source>
        <dbReference type="EMBL" id="MPR29979.1"/>
    </source>
</evidence>
<dbReference type="Proteomes" id="UP000403266">
    <property type="component" value="Unassembled WGS sequence"/>
</dbReference>
<protein>
    <submittedName>
        <fullName evidence="1">Uncharacterized protein</fullName>
    </submittedName>
</protein>
<dbReference type="RefSeq" id="WP_152716844.1">
    <property type="nucleotide sequence ID" value="NZ_VOSJ01000321.1"/>
</dbReference>
<name>A0A5N7MU39_9HYPH</name>
<proteinExistence type="predicted"/>
<gene>
    <name evidence="1" type="ORF">FS320_34200</name>
</gene>
<dbReference type="OrthoDB" id="8020438at2"/>
<comment type="caution">
    <text evidence="1">The sequence shown here is derived from an EMBL/GenBank/DDBJ whole genome shotgun (WGS) entry which is preliminary data.</text>
</comment>
<accession>A0A5N7MU39</accession>
<dbReference type="EMBL" id="VOSK01000293">
    <property type="protein sequence ID" value="MPR29979.1"/>
    <property type="molecule type" value="Genomic_DNA"/>
</dbReference>
<reference evidence="1 2" key="1">
    <citation type="journal article" date="2019" name="Syst. Appl. Microbiol.">
        <title>Microvirga tunisiensis sp. nov., a root nodule symbiotic bacterium isolated from Lupinus micranthus and L. luteus grown in Northern Tunisia.</title>
        <authorList>
            <person name="Msaddak A."/>
            <person name="Rejili M."/>
            <person name="Duran D."/>
            <person name="Mars M."/>
            <person name="Palacios J.M."/>
            <person name="Ruiz-Argueso T."/>
            <person name="Rey L."/>
            <person name="Imperial J."/>
        </authorList>
    </citation>
    <scope>NUCLEOTIDE SEQUENCE [LARGE SCALE GENOMIC DNA]</scope>
    <source>
        <strain evidence="1 2">Lmie10</strain>
    </source>
</reference>
<sequence length="75" mass="8529">MTTRLMEILDRDAAIMRAKIAEVMPAADGEARQARELMILLHAALFVIPRYDGSTAEELREFAGQILDRTRITRQ</sequence>
<organism evidence="1 2">
    <name type="scientific">Microvirga tunisiensis</name>
    <dbReference type="NCBI Taxonomy" id="2108360"/>
    <lineage>
        <taxon>Bacteria</taxon>
        <taxon>Pseudomonadati</taxon>
        <taxon>Pseudomonadota</taxon>
        <taxon>Alphaproteobacteria</taxon>
        <taxon>Hyphomicrobiales</taxon>
        <taxon>Methylobacteriaceae</taxon>
        <taxon>Microvirga</taxon>
    </lineage>
</organism>
<dbReference type="AlphaFoldDB" id="A0A5N7MU39"/>
<keyword evidence="2" id="KW-1185">Reference proteome</keyword>
<evidence type="ECO:0000313" key="2">
    <source>
        <dbReference type="Proteomes" id="UP000403266"/>
    </source>
</evidence>